<dbReference type="Proteomes" id="UP000033140">
    <property type="component" value="Unassembled WGS sequence"/>
</dbReference>
<reference evidence="5 6" key="1">
    <citation type="journal article" date="2011" name="J. Gen. Appl. Microbiol.">
        <title>Draft genome sequencing of the enigmatic yeast Saitoella complicata.</title>
        <authorList>
            <person name="Nishida H."/>
            <person name="Hamamoto M."/>
            <person name="Sugiyama J."/>
        </authorList>
    </citation>
    <scope>NUCLEOTIDE SEQUENCE [LARGE SCALE GENOMIC DNA]</scope>
    <source>
        <strain evidence="5 6">NRRL Y-17804</strain>
    </source>
</reference>
<evidence type="ECO:0000313" key="6">
    <source>
        <dbReference type="Proteomes" id="UP000033140"/>
    </source>
</evidence>
<dbReference type="InterPro" id="IPR050546">
    <property type="entry name" value="Glycosyl_Hydrlase_16"/>
</dbReference>
<dbReference type="PANTHER" id="PTHR10963:SF55">
    <property type="entry name" value="GLYCOSIDE HYDROLASE FAMILY 16 PROTEIN"/>
    <property type="match status" value="1"/>
</dbReference>
<keyword evidence="6" id="KW-1185">Reference proteome</keyword>
<feature type="region of interest" description="Disordered" evidence="2">
    <location>
        <begin position="240"/>
        <end position="278"/>
    </location>
</feature>
<comment type="similarity">
    <text evidence="1">Belongs to the glycosyl hydrolase 16 family.</text>
</comment>
<reference evidence="5 6" key="3">
    <citation type="journal article" date="2015" name="Genome Announc.">
        <title>Draft Genome Sequence of the Archiascomycetous Yeast Saitoella complicata.</title>
        <authorList>
            <person name="Yamauchi K."/>
            <person name="Kondo S."/>
            <person name="Hamamoto M."/>
            <person name="Takahashi Y."/>
            <person name="Ogura Y."/>
            <person name="Hayashi T."/>
            <person name="Nishida H."/>
        </authorList>
    </citation>
    <scope>NUCLEOTIDE SEQUENCE [LARGE SCALE GENOMIC DNA]</scope>
    <source>
        <strain evidence="5 6">NRRL Y-17804</strain>
    </source>
</reference>
<feature type="transmembrane region" description="Helical" evidence="3">
    <location>
        <begin position="321"/>
        <end position="341"/>
    </location>
</feature>
<dbReference type="InterPro" id="IPR000757">
    <property type="entry name" value="Beta-glucanase-like"/>
</dbReference>
<feature type="compositionally biased region" description="Low complexity" evidence="2">
    <location>
        <begin position="241"/>
        <end position="265"/>
    </location>
</feature>
<protein>
    <recommendedName>
        <fullName evidence="4">GH16 domain-containing protein</fullName>
    </recommendedName>
</protein>
<proteinExistence type="inferred from homology"/>
<feature type="region of interest" description="Disordered" evidence="2">
    <location>
        <begin position="198"/>
        <end position="228"/>
    </location>
</feature>
<evidence type="ECO:0000256" key="2">
    <source>
        <dbReference type="SAM" id="MobiDB-lite"/>
    </source>
</evidence>
<evidence type="ECO:0000256" key="3">
    <source>
        <dbReference type="SAM" id="Phobius"/>
    </source>
</evidence>
<feature type="compositionally biased region" description="Polar residues" evidence="2">
    <location>
        <begin position="218"/>
        <end position="228"/>
    </location>
</feature>
<dbReference type="Pfam" id="PF00722">
    <property type="entry name" value="Glyco_hydro_16"/>
    <property type="match status" value="1"/>
</dbReference>
<comment type="caution">
    <text evidence="5">The sequence shown here is derived from an EMBL/GenBank/DDBJ whole genome shotgun (WGS) entry which is preliminary data.</text>
</comment>
<dbReference type="PROSITE" id="PS51762">
    <property type="entry name" value="GH16_2"/>
    <property type="match status" value="1"/>
</dbReference>
<keyword evidence="3" id="KW-0812">Transmembrane</keyword>
<keyword evidence="3" id="KW-0472">Membrane</keyword>
<evidence type="ECO:0000313" key="5">
    <source>
        <dbReference type="EMBL" id="GAO48092.1"/>
    </source>
</evidence>
<dbReference type="STRING" id="698492.A0A0E9NE13"/>
<sequence length="697" mass="77252">MYRFQYALTLSELCWDIGVTGIRRKSPRTATGGRGSGRRPEVRIPAVNETFFVGFDCMPVWTGFAKDQSVLLKGTLSAWAAAETYQVYLVYDVQSLPGSRFESAVTRALILLVRDDWQSIQSPGCQTGVVGDVESIETERTARVKLLRSTSPGFKRTPSVYQGQSSASKIVHHNQIKAMATRKHPEDFFNVPIESPRRAHLGTADPPSSPAALGFTPITPTGASTPRTLGSQVRFFEDDISPIASPGSTGSSGSSIMSSSNSRLTSRSRPRRSAASSLNRCLDQKKPMFDRPFRSTRVREAMDMTGWSVETKSRWRLIQTLPWVGVGIGLALSGFLAWYAWQAVPTIFYNIVLNEDFSSGTIDPSVWNHEVQLGGFNNGAFDMTTNNGTNAYVKDQMLHIVPTLTSSVVGDAAILNGYTFNLTADGTCTSDLATDCVTSSNASLGVALPPIRSARLNTKGKYAIKYGKVEVTAKLPAGDWMWPAIWMMPTEDVYGAWPRSGEIDIMESKGNAPSTKMQGRDYVSSTLQWGPSASLNRYWKTTKTARELHGDFSKTFNTFGLEWTPDYVFAYVNSRLRQGLSLRFTKSFYERGGFPYVLNNTLISDPWTGLNATDPNNAAPFDQEFYLILNVAVGGTNGYFADGVDEKPWADATTTARRDFWGAKEEWYPTWPAEEERGMIVKSVKMYQYTGQEKRYL</sequence>
<dbReference type="SUPFAM" id="SSF49899">
    <property type="entry name" value="Concanavalin A-like lectins/glucanases"/>
    <property type="match status" value="1"/>
</dbReference>
<dbReference type="GO" id="GO:0004553">
    <property type="term" value="F:hydrolase activity, hydrolyzing O-glycosyl compounds"/>
    <property type="evidence" value="ECO:0007669"/>
    <property type="project" value="InterPro"/>
</dbReference>
<dbReference type="GO" id="GO:0005975">
    <property type="term" value="P:carbohydrate metabolic process"/>
    <property type="evidence" value="ECO:0007669"/>
    <property type="project" value="InterPro"/>
</dbReference>
<name>A0A0E9NE13_SAICN</name>
<dbReference type="EMBL" id="BACD03000012">
    <property type="protein sequence ID" value="GAO48092.1"/>
    <property type="molecule type" value="Genomic_DNA"/>
</dbReference>
<organism evidence="5 6">
    <name type="scientific">Saitoella complicata (strain BCRC 22490 / CBS 7301 / JCM 7358 / NBRC 10748 / NRRL Y-17804)</name>
    <dbReference type="NCBI Taxonomy" id="698492"/>
    <lineage>
        <taxon>Eukaryota</taxon>
        <taxon>Fungi</taxon>
        <taxon>Dikarya</taxon>
        <taxon>Ascomycota</taxon>
        <taxon>Taphrinomycotina</taxon>
        <taxon>Taphrinomycotina incertae sedis</taxon>
        <taxon>Saitoella</taxon>
    </lineage>
</organism>
<gene>
    <name evidence="5" type="ORF">G7K_2279-t1</name>
</gene>
<accession>A0A0E9NE13</accession>
<dbReference type="Gene3D" id="2.60.120.200">
    <property type="match status" value="1"/>
</dbReference>
<evidence type="ECO:0000259" key="4">
    <source>
        <dbReference type="PROSITE" id="PS51762"/>
    </source>
</evidence>
<dbReference type="InterPro" id="IPR013320">
    <property type="entry name" value="ConA-like_dom_sf"/>
</dbReference>
<dbReference type="CDD" id="cd08024">
    <property type="entry name" value="GH16_CCF"/>
    <property type="match status" value="1"/>
</dbReference>
<dbReference type="AlphaFoldDB" id="A0A0E9NE13"/>
<dbReference type="PANTHER" id="PTHR10963">
    <property type="entry name" value="GLYCOSYL HYDROLASE-RELATED"/>
    <property type="match status" value="1"/>
</dbReference>
<reference evidence="5 6" key="2">
    <citation type="journal article" date="2014" name="J. Gen. Appl. Microbiol.">
        <title>The early diverging ascomycetous budding yeast Saitoella complicata has three histone deacetylases belonging to the Clr6, Hos2, and Rpd3 lineages.</title>
        <authorList>
            <person name="Nishida H."/>
            <person name="Matsumoto T."/>
            <person name="Kondo S."/>
            <person name="Hamamoto M."/>
            <person name="Yoshikawa H."/>
        </authorList>
    </citation>
    <scope>NUCLEOTIDE SEQUENCE [LARGE SCALE GENOMIC DNA]</scope>
    <source>
        <strain evidence="5 6">NRRL Y-17804</strain>
    </source>
</reference>
<keyword evidence="3" id="KW-1133">Transmembrane helix</keyword>
<evidence type="ECO:0000256" key="1">
    <source>
        <dbReference type="ARBA" id="ARBA00006865"/>
    </source>
</evidence>
<feature type="domain" description="GH16" evidence="4">
    <location>
        <begin position="339"/>
        <end position="692"/>
    </location>
</feature>